<reference evidence="3" key="2">
    <citation type="journal article" date="2018" name="Sci. Data">
        <title>The draft genome sequence of cork oak.</title>
        <authorList>
            <person name="Ramos A.M."/>
            <person name="Usie A."/>
            <person name="Barbosa P."/>
            <person name="Barros P.M."/>
            <person name="Capote T."/>
            <person name="Chaves I."/>
            <person name="Simoes F."/>
            <person name="Abreu I."/>
            <person name="Carrasquinho I."/>
            <person name="Faro C."/>
            <person name="Guimaraes J.B."/>
            <person name="Mendonca D."/>
            <person name="Nobrega F."/>
            <person name="Rodrigues L."/>
            <person name="Saibo N.J.M."/>
            <person name="Varela M.C."/>
            <person name="Egas C."/>
            <person name="Matos J."/>
            <person name="Miguel C.M."/>
            <person name="Oliveira M.M."/>
            <person name="Ricardo C.P."/>
            <person name="Goncalves S."/>
        </authorList>
    </citation>
    <scope>NUCLEOTIDE SEQUENCE [LARGE SCALE GENOMIC DNA]</scope>
    <source>
        <strain evidence="3">HL8</strain>
    </source>
</reference>
<proteinExistence type="predicted"/>
<keyword evidence="1" id="KW-0677">Repeat</keyword>
<dbReference type="SUPFAM" id="SSF52058">
    <property type="entry name" value="L domain-like"/>
    <property type="match status" value="1"/>
</dbReference>
<dbReference type="Gene3D" id="3.80.10.10">
    <property type="entry name" value="Ribonuclease Inhibitor"/>
    <property type="match status" value="1"/>
</dbReference>
<dbReference type="Pfam" id="PF23598">
    <property type="entry name" value="LRR_14"/>
    <property type="match status" value="1"/>
</dbReference>
<reference evidence="3" key="1">
    <citation type="submission" date="2017-12" db="EMBL/GenBank/DDBJ databases">
        <authorList>
            <person name="Barbosa P."/>
            <person name="Usie A."/>
            <person name="Ramos A.M."/>
        </authorList>
    </citation>
    <scope>NUCLEOTIDE SEQUENCE</scope>
    <source>
        <strain evidence="3">HL8</strain>
        <tissue evidence="3">Leaves</tissue>
    </source>
</reference>
<evidence type="ECO:0000256" key="1">
    <source>
        <dbReference type="ARBA" id="ARBA00022737"/>
    </source>
</evidence>
<feature type="non-terminal residue" evidence="3">
    <location>
        <position position="270"/>
    </location>
</feature>
<reference evidence="3" key="3">
    <citation type="submission" date="2023-07" db="EMBL/GenBank/DDBJ databases">
        <title>An improved reference 1 genome and first organelle genomes of Quercus suber.</title>
        <authorList>
            <consortium name="Genosuber Consortium"/>
            <person name="Usie A."/>
            <person name="Serra O."/>
            <person name="Barros P."/>
        </authorList>
    </citation>
    <scope>NUCLEOTIDE SEQUENCE</scope>
    <source>
        <strain evidence="3">HL8</strain>
        <tissue evidence="3">Leaves</tissue>
    </source>
</reference>
<dbReference type="InterPro" id="IPR055414">
    <property type="entry name" value="LRR_R13L4/SHOC2-like"/>
</dbReference>
<dbReference type="EMBL" id="PKMF04000029">
    <property type="protein sequence ID" value="KAK7857209.1"/>
    <property type="molecule type" value="Genomic_DNA"/>
</dbReference>
<evidence type="ECO:0000259" key="2">
    <source>
        <dbReference type="Pfam" id="PF23598"/>
    </source>
</evidence>
<comment type="caution">
    <text evidence="3">The sequence shown here is derived from an EMBL/GenBank/DDBJ whole genome shotgun (WGS) entry which is preliminary data.</text>
</comment>
<sequence length="270" mass="30667">MKRKLNDILRLDAFRVGTFGATSSSSAGIRTYSFSKNDHLLVAIEENKKALLSLVCSEESKDMVILVIGDAGLGKTTLIREVYQMIKENFNCNAWNCFLSILQNMDFSDVRTLCVFGGGDSSESIPKNLFYNFRYLSDLYLENVALHRIPKKVFKLTLLRHLSLRNTRIKSVPKSIKKLQNLRMFKLEESLVTDLPREITKLRSLLCLSVSCQGIKDVAVGVEVFLRRRAMPKLQKLILKNCGLARVHITKKMHSQLEEVLVPPGLLCFL</sequence>
<dbReference type="InterPro" id="IPR032675">
    <property type="entry name" value="LRR_dom_sf"/>
</dbReference>
<dbReference type="PANTHER" id="PTHR47186">
    <property type="entry name" value="LEUCINE-RICH REPEAT-CONTAINING PROTEIN 57"/>
    <property type="match status" value="1"/>
</dbReference>
<dbReference type="AlphaFoldDB" id="A0AAW0M3A1"/>
<dbReference type="Gene3D" id="3.40.50.300">
    <property type="entry name" value="P-loop containing nucleotide triphosphate hydrolases"/>
    <property type="match status" value="1"/>
</dbReference>
<protein>
    <submittedName>
        <fullName evidence="3">Leucine-rich repeat-containing protein 58</fullName>
    </submittedName>
</protein>
<dbReference type="SUPFAM" id="SSF52540">
    <property type="entry name" value="P-loop containing nucleoside triphosphate hydrolases"/>
    <property type="match status" value="1"/>
</dbReference>
<dbReference type="PANTHER" id="PTHR47186:SF3">
    <property type="entry name" value="OS09G0267800 PROTEIN"/>
    <property type="match status" value="1"/>
</dbReference>
<organism evidence="3">
    <name type="scientific">Quercus suber</name>
    <name type="common">Cork oak</name>
    <dbReference type="NCBI Taxonomy" id="58331"/>
    <lineage>
        <taxon>Eukaryota</taxon>
        <taxon>Viridiplantae</taxon>
        <taxon>Streptophyta</taxon>
        <taxon>Embryophyta</taxon>
        <taxon>Tracheophyta</taxon>
        <taxon>Spermatophyta</taxon>
        <taxon>Magnoliopsida</taxon>
        <taxon>eudicotyledons</taxon>
        <taxon>Gunneridae</taxon>
        <taxon>Pentapetalae</taxon>
        <taxon>rosids</taxon>
        <taxon>fabids</taxon>
        <taxon>Fagales</taxon>
        <taxon>Fagaceae</taxon>
        <taxon>Quercus</taxon>
    </lineage>
</organism>
<evidence type="ECO:0000313" key="3">
    <source>
        <dbReference type="EMBL" id="KAK7857209.1"/>
    </source>
</evidence>
<gene>
    <name evidence="3" type="primary">Lrrc58</name>
    <name evidence="3" type="ORF">CFP56_019171</name>
</gene>
<accession>A0AAW0M3A1</accession>
<name>A0AAW0M3A1_QUESU</name>
<dbReference type="InterPro" id="IPR027417">
    <property type="entry name" value="P-loop_NTPase"/>
</dbReference>
<feature type="domain" description="Disease resistance R13L4/SHOC-2-like LRR" evidence="2">
    <location>
        <begin position="110"/>
        <end position="211"/>
    </location>
</feature>